<proteinExistence type="predicted"/>
<dbReference type="AlphaFoldDB" id="A0A6C0AFT4"/>
<keyword evidence="1" id="KW-0472">Membrane</keyword>
<dbReference type="EMBL" id="MN740595">
    <property type="protein sequence ID" value="QHS78235.1"/>
    <property type="molecule type" value="Genomic_DNA"/>
</dbReference>
<evidence type="ECO:0000256" key="1">
    <source>
        <dbReference type="SAM" id="Phobius"/>
    </source>
</evidence>
<organism evidence="2">
    <name type="scientific">viral metagenome</name>
    <dbReference type="NCBI Taxonomy" id="1070528"/>
    <lineage>
        <taxon>unclassified sequences</taxon>
        <taxon>metagenomes</taxon>
        <taxon>organismal metagenomes</taxon>
    </lineage>
</organism>
<reference evidence="2" key="1">
    <citation type="journal article" date="2020" name="Nature">
        <title>Giant virus diversity and host interactions through global metagenomics.</title>
        <authorList>
            <person name="Schulz F."/>
            <person name="Roux S."/>
            <person name="Paez-Espino D."/>
            <person name="Jungbluth S."/>
            <person name="Walsh D.A."/>
            <person name="Denef V.J."/>
            <person name="McMahon K.D."/>
            <person name="Konstantinidis K.T."/>
            <person name="Eloe-Fadrosh E.A."/>
            <person name="Kyrpides N.C."/>
            <person name="Woyke T."/>
        </authorList>
    </citation>
    <scope>NUCLEOTIDE SEQUENCE</scope>
    <source>
        <strain evidence="2">GVMAG-S-1021933-23</strain>
    </source>
</reference>
<evidence type="ECO:0000313" key="2">
    <source>
        <dbReference type="EMBL" id="QHS78235.1"/>
    </source>
</evidence>
<sequence>MYIDYNNIYNSKNFLNYLKDFSYNFLNIYYLKNVIIFFGTFYKLF</sequence>
<name>A0A6C0AFT4_9ZZZZ</name>
<keyword evidence="1" id="KW-0812">Transmembrane</keyword>
<keyword evidence="1" id="KW-1133">Transmembrane helix</keyword>
<feature type="transmembrane region" description="Helical" evidence="1">
    <location>
        <begin position="21"/>
        <end position="42"/>
    </location>
</feature>
<protein>
    <submittedName>
        <fullName evidence="2">Uncharacterized protein</fullName>
    </submittedName>
</protein>
<accession>A0A6C0AFT4</accession>